<sequence>MSTSDDFVAITGGPGAGKSTLVEELHRQGFPCIPEAGRCILQDQIVIGGRARHERDSLLFAEIMLSWDMRSHHDATRRAGTVFFDRGIPDVVGYLLLLGRPIPAHVTAAARTFRYHQRVFLAPPWPEIYTHDRERTQDLDEAVRTHDAMAEAYTRHGYQLINLPRTDPESRAAFILRRLSPQPES</sequence>
<protein>
    <submittedName>
        <fullName evidence="2">Putative ATPase</fullName>
    </submittedName>
</protein>
<dbReference type="SUPFAM" id="SSF52540">
    <property type="entry name" value="P-loop containing nucleoside triphosphate hydrolases"/>
    <property type="match status" value="1"/>
</dbReference>
<reference evidence="2" key="1">
    <citation type="submission" date="2004-10" db="EMBL/GenBank/DDBJ databases">
        <title>Characterization of a gene locus containing squalene-hopene cyclase (shc) in Frankia alni ACN14a, and an shc homolog in Acidothermus cellulolyticus.</title>
        <authorList>
            <person name="Alloisio N."/>
            <person name="Marechal J."/>
            <person name="vanden Heuvel B."/>
            <person name="Normand P."/>
            <person name="Berry A.M."/>
        </authorList>
    </citation>
    <scope>NUCLEOTIDE SEQUENCE</scope>
    <source>
        <strain evidence="2">ACN14a</strain>
    </source>
</reference>
<accession>Q05HJ1</accession>
<dbReference type="AlphaFoldDB" id="Q05HJ1"/>
<evidence type="ECO:0000259" key="1">
    <source>
        <dbReference type="Pfam" id="PF13521"/>
    </source>
</evidence>
<dbReference type="Gene3D" id="3.40.50.300">
    <property type="entry name" value="P-loop containing nucleotide triphosphate hydrolases"/>
    <property type="match status" value="1"/>
</dbReference>
<dbReference type="InterPro" id="IPR038727">
    <property type="entry name" value="NadR/Ttd14_AAA_dom"/>
</dbReference>
<dbReference type="InterPro" id="IPR027417">
    <property type="entry name" value="P-loop_NTPase"/>
</dbReference>
<organism evidence="2">
    <name type="scientific">Frankia alni</name>
    <dbReference type="NCBI Taxonomy" id="1859"/>
    <lineage>
        <taxon>Bacteria</taxon>
        <taxon>Bacillati</taxon>
        <taxon>Actinomycetota</taxon>
        <taxon>Actinomycetes</taxon>
        <taxon>Frankiales</taxon>
        <taxon>Frankiaceae</taxon>
        <taxon>Frankia</taxon>
    </lineage>
</organism>
<proteinExistence type="predicted"/>
<dbReference type="Pfam" id="PF13521">
    <property type="entry name" value="AAA_28"/>
    <property type="match status" value="1"/>
</dbReference>
<name>Q05HJ1_FRAAL</name>
<dbReference type="OMA" id="VFIFPPW"/>
<dbReference type="EMBL" id="AJ854181">
    <property type="protein sequence ID" value="CAH69526.1"/>
    <property type="molecule type" value="Genomic_DNA"/>
</dbReference>
<feature type="domain" description="NadR/Ttd14 AAA" evidence="1">
    <location>
        <begin position="8"/>
        <end position="171"/>
    </location>
</feature>
<evidence type="ECO:0000313" key="2">
    <source>
        <dbReference type="EMBL" id="CAH69526.1"/>
    </source>
</evidence>